<reference evidence="11 12" key="1">
    <citation type="journal article" date="2020" name="G3 (Bethesda)">
        <title>Improved Reference Genome for Cyclotella cryptica CCMP332, a Model for Cell Wall Morphogenesis, Salinity Adaptation, and Lipid Production in Diatoms (Bacillariophyta).</title>
        <authorList>
            <person name="Roberts W.R."/>
            <person name="Downey K.M."/>
            <person name="Ruck E.C."/>
            <person name="Traller J.C."/>
            <person name="Alverson A.J."/>
        </authorList>
    </citation>
    <scope>NUCLEOTIDE SEQUENCE [LARGE SCALE GENOMIC DNA]</scope>
    <source>
        <strain evidence="11 12">CCMP332</strain>
    </source>
</reference>
<evidence type="ECO:0008006" key="13">
    <source>
        <dbReference type="Google" id="ProtNLM"/>
    </source>
</evidence>
<keyword evidence="12" id="KW-1185">Reference proteome</keyword>
<keyword evidence="4 9" id="KW-0812">Transmembrane</keyword>
<dbReference type="PANTHER" id="PTHR45624:SF15">
    <property type="entry name" value="MITOCHONDRIAL ARGININE TRANSPORTER BAC1"/>
    <property type="match status" value="1"/>
</dbReference>
<keyword evidence="5" id="KW-0677">Repeat</keyword>
<feature type="repeat" description="Solcar" evidence="9">
    <location>
        <begin position="230"/>
        <end position="316"/>
    </location>
</feature>
<keyword evidence="8 9" id="KW-0472">Membrane</keyword>
<dbReference type="EMBL" id="JABMIG020000137">
    <property type="protein sequence ID" value="KAL3789675.1"/>
    <property type="molecule type" value="Genomic_DNA"/>
</dbReference>
<dbReference type="Gene3D" id="1.50.40.10">
    <property type="entry name" value="Mitochondrial carrier domain"/>
    <property type="match status" value="1"/>
</dbReference>
<evidence type="ECO:0000313" key="12">
    <source>
        <dbReference type="Proteomes" id="UP001516023"/>
    </source>
</evidence>
<evidence type="ECO:0000256" key="2">
    <source>
        <dbReference type="ARBA" id="ARBA00006375"/>
    </source>
</evidence>
<dbReference type="AlphaFoldDB" id="A0ABD3PU21"/>
<evidence type="ECO:0000256" key="5">
    <source>
        <dbReference type="ARBA" id="ARBA00022737"/>
    </source>
</evidence>
<evidence type="ECO:0000256" key="1">
    <source>
        <dbReference type="ARBA" id="ARBA00004225"/>
    </source>
</evidence>
<dbReference type="Proteomes" id="UP001516023">
    <property type="component" value="Unassembled WGS sequence"/>
</dbReference>
<keyword evidence="7" id="KW-0496">Mitochondrion</keyword>
<evidence type="ECO:0000256" key="4">
    <source>
        <dbReference type="ARBA" id="ARBA00022692"/>
    </source>
</evidence>
<proteinExistence type="inferred from homology"/>
<evidence type="ECO:0000313" key="11">
    <source>
        <dbReference type="EMBL" id="KAL3789675.1"/>
    </source>
</evidence>
<comment type="caution">
    <text evidence="11">The sequence shown here is derived from an EMBL/GenBank/DDBJ whole genome shotgun (WGS) entry which is preliminary data.</text>
</comment>
<protein>
    <recommendedName>
        <fullName evidence="13">Mitochondrial carrier protein</fullName>
    </recommendedName>
</protein>
<feature type="repeat" description="Solcar" evidence="9">
    <location>
        <begin position="136"/>
        <end position="221"/>
    </location>
</feature>
<dbReference type="PANTHER" id="PTHR45624">
    <property type="entry name" value="MITOCHONDRIAL BASIC AMINO ACIDS TRANSPORTER-RELATED"/>
    <property type="match status" value="1"/>
</dbReference>
<keyword evidence="3 10" id="KW-0813">Transport</keyword>
<evidence type="ECO:0000256" key="3">
    <source>
        <dbReference type="ARBA" id="ARBA00022448"/>
    </source>
</evidence>
<feature type="repeat" description="Solcar" evidence="9">
    <location>
        <begin position="39"/>
        <end position="123"/>
    </location>
</feature>
<dbReference type="InterPro" id="IPR050567">
    <property type="entry name" value="Mitochondrial_Carrier"/>
</dbReference>
<comment type="similarity">
    <text evidence="2 10">Belongs to the mitochondrial carrier (TC 2.A.29) family.</text>
</comment>
<gene>
    <name evidence="11" type="ORF">HJC23_003876</name>
</gene>
<evidence type="ECO:0000256" key="8">
    <source>
        <dbReference type="ARBA" id="ARBA00023136"/>
    </source>
</evidence>
<evidence type="ECO:0000256" key="9">
    <source>
        <dbReference type="PROSITE-ProRule" id="PRU00282"/>
    </source>
</evidence>
<evidence type="ECO:0000256" key="7">
    <source>
        <dbReference type="ARBA" id="ARBA00023128"/>
    </source>
</evidence>
<evidence type="ECO:0000256" key="10">
    <source>
        <dbReference type="RuleBase" id="RU000488"/>
    </source>
</evidence>
<dbReference type="SUPFAM" id="SSF103506">
    <property type="entry name" value="Mitochondrial carrier"/>
    <property type="match status" value="1"/>
</dbReference>
<dbReference type="GO" id="GO:0031966">
    <property type="term" value="C:mitochondrial membrane"/>
    <property type="evidence" value="ECO:0007669"/>
    <property type="project" value="UniProtKB-SubCell"/>
</dbReference>
<dbReference type="InterPro" id="IPR018108">
    <property type="entry name" value="MCP_transmembrane"/>
</dbReference>
<dbReference type="InterPro" id="IPR023395">
    <property type="entry name" value="MCP_dom_sf"/>
</dbReference>
<evidence type="ECO:0000256" key="6">
    <source>
        <dbReference type="ARBA" id="ARBA00022989"/>
    </source>
</evidence>
<dbReference type="Pfam" id="PF00153">
    <property type="entry name" value="Mito_carr"/>
    <property type="match status" value="3"/>
</dbReference>
<name>A0ABD3PU21_9STRA</name>
<sequence>MTAVNNYLTIHPFIPFPELNMSEAAITSTSTAPSALNRRDVTRDIFSASIGSVACCYTGQPFDTVKVRMQTNPSAFPSVAFTTRSILANEGASALWKGAVPTAMGMVAENAMAFGVNEALKRTFPDEAKKDPTLRPDLVKPFLMGAITGCCSATVLIPSEIVKAKTQVIVGNVEASSTEVYKKMIRQHGLRSLFVGFDAQIMRDAPFYAFFFGTYELNCYLFRTYVPSMPEELNYFLSGGFAGMLGWTAAMPFDVPKTNVQASWESRVVGSYFPELFRIVKERGPLALYTGLVPTLARAFPANAALFLGVEMGKKFFDRFVWP</sequence>
<keyword evidence="6" id="KW-1133">Transmembrane helix</keyword>
<accession>A0ABD3PU21</accession>
<comment type="subcellular location">
    <subcellularLocation>
        <location evidence="1">Mitochondrion membrane</location>
        <topology evidence="1">Multi-pass membrane protein</topology>
    </subcellularLocation>
</comment>
<organism evidence="11 12">
    <name type="scientific">Cyclotella cryptica</name>
    <dbReference type="NCBI Taxonomy" id="29204"/>
    <lineage>
        <taxon>Eukaryota</taxon>
        <taxon>Sar</taxon>
        <taxon>Stramenopiles</taxon>
        <taxon>Ochrophyta</taxon>
        <taxon>Bacillariophyta</taxon>
        <taxon>Coscinodiscophyceae</taxon>
        <taxon>Thalassiosirophycidae</taxon>
        <taxon>Stephanodiscales</taxon>
        <taxon>Stephanodiscaceae</taxon>
        <taxon>Cyclotella</taxon>
    </lineage>
</organism>
<dbReference type="PROSITE" id="PS50920">
    <property type="entry name" value="SOLCAR"/>
    <property type="match status" value="3"/>
</dbReference>